<dbReference type="Proteomes" id="UP000800039">
    <property type="component" value="Unassembled WGS sequence"/>
</dbReference>
<evidence type="ECO:0000256" key="2">
    <source>
        <dbReference type="SAM" id="Phobius"/>
    </source>
</evidence>
<dbReference type="AlphaFoldDB" id="A0A9P4GEV5"/>
<feature type="compositionally biased region" description="Polar residues" evidence="1">
    <location>
        <begin position="19"/>
        <end position="28"/>
    </location>
</feature>
<dbReference type="EMBL" id="ML976617">
    <property type="protein sequence ID" value="KAF1844201.1"/>
    <property type="molecule type" value="Genomic_DNA"/>
</dbReference>
<accession>A0A9P4GEV5</accession>
<evidence type="ECO:0000256" key="1">
    <source>
        <dbReference type="SAM" id="MobiDB-lite"/>
    </source>
</evidence>
<keyword evidence="2" id="KW-0812">Transmembrane</keyword>
<proteinExistence type="predicted"/>
<reference evidence="3" key="1">
    <citation type="submission" date="2020-01" db="EMBL/GenBank/DDBJ databases">
        <authorList>
            <consortium name="DOE Joint Genome Institute"/>
            <person name="Haridas S."/>
            <person name="Albert R."/>
            <person name="Binder M."/>
            <person name="Bloem J."/>
            <person name="Labutti K."/>
            <person name="Salamov A."/>
            <person name="Andreopoulos B."/>
            <person name="Baker S.E."/>
            <person name="Barry K."/>
            <person name="Bills G."/>
            <person name="Bluhm B.H."/>
            <person name="Cannon C."/>
            <person name="Castanera R."/>
            <person name="Culley D.E."/>
            <person name="Daum C."/>
            <person name="Ezra D."/>
            <person name="Gonzalez J.B."/>
            <person name="Henrissat B."/>
            <person name="Kuo A."/>
            <person name="Liang C."/>
            <person name="Lipzen A."/>
            <person name="Lutzoni F."/>
            <person name="Magnuson J."/>
            <person name="Mondo S."/>
            <person name="Nolan M."/>
            <person name="Ohm R."/>
            <person name="Pangilinan J."/>
            <person name="Park H.-J."/>
            <person name="Ramirez L."/>
            <person name="Alfaro M."/>
            <person name="Sun H."/>
            <person name="Tritt A."/>
            <person name="Yoshinaga Y."/>
            <person name="Zwiers L.-H."/>
            <person name="Turgeon B.G."/>
            <person name="Goodwin S.B."/>
            <person name="Spatafora J.W."/>
            <person name="Crous P.W."/>
            <person name="Grigoriev I.V."/>
        </authorList>
    </citation>
    <scope>NUCLEOTIDE SEQUENCE</scope>
    <source>
        <strain evidence="3">CBS 394.84</strain>
    </source>
</reference>
<feature type="compositionally biased region" description="Low complexity" evidence="1">
    <location>
        <begin position="1"/>
        <end position="16"/>
    </location>
</feature>
<comment type="caution">
    <text evidence="3">The sequence shown here is derived from an EMBL/GenBank/DDBJ whole genome shotgun (WGS) entry which is preliminary data.</text>
</comment>
<keyword evidence="2" id="KW-1133">Transmembrane helix</keyword>
<organism evidence="3 4">
    <name type="scientific">Cucurbitaria berberidis CBS 394.84</name>
    <dbReference type="NCBI Taxonomy" id="1168544"/>
    <lineage>
        <taxon>Eukaryota</taxon>
        <taxon>Fungi</taxon>
        <taxon>Dikarya</taxon>
        <taxon>Ascomycota</taxon>
        <taxon>Pezizomycotina</taxon>
        <taxon>Dothideomycetes</taxon>
        <taxon>Pleosporomycetidae</taxon>
        <taxon>Pleosporales</taxon>
        <taxon>Pleosporineae</taxon>
        <taxon>Cucurbitariaceae</taxon>
        <taxon>Cucurbitaria</taxon>
    </lineage>
</organism>
<dbReference type="GeneID" id="63844132"/>
<name>A0A9P4GEV5_9PLEO</name>
<feature type="transmembrane region" description="Helical" evidence="2">
    <location>
        <begin position="76"/>
        <end position="96"/>
    </location>
</feature>
<gene>
    <name evidence="3" type="ORF">K460DRAFT_160193</name>
</gene>
<protein>
    <submittedName>
        <fullName evidence="3">Uncharacterized protein</fullName>
    </submittedName>
</protein>
<keyword evidence="2" id="KW-0472">Membrane</keyword>
<feature type="region of interest" description="Disordered" evidence="1">
    <location>
        <begin position="1"/>
        <end position="35"/>
    </location>
</feature>
<keyword evidence="4" id="KW-1185">Reference proteome</keyword>
<evidence type="ECO:0000313" key="4">
    <source>
        <dbReference type="Proteomes" id="UP000800039"/>
    </source>
</evidence>
<dbReference type="RefSeq" id="XP_040786764.1">
    <property type="nucleotide sequence ID" value="XM_040926880.1"/>
</dbReference>
<evidence type="ECO:0000313" key="3">
    <source>
        <dbReference type="EMBL" id="KAF1844201.1"/>
    </source>
</evidence>
<sequence length="101" mass="11639">MQTPSTTTLTATNRFTRISEPNSDSSHSYPPREDSNADYLIHQTADVRDLELGVFTPEELNARWRGGILRVLLSPYLPMILWIVAWLFIVIVHIFARSRRV</sequence>